<evidence type="ECO:0000313" key="2">
    <source>
        <dbReference type="Proteomes" id="UP000077177"/>
    </source>
</evidence>
<proteinExistence type="predicted"/>
<organism evidence="1 2">
    <name type="scientific">Flavisolibacter tropicus</name>
    <dbReference type="NCBI Taxonomy" id="1492898"/>
    <lineage>
        <taxon>Bacteria</taxon>
        <taxon>Pseudomonadati</taxon>
        <taxon>Bacteroidota</taxon>
        <taxon>Chitinophagia</taxon>
        <taxon>Chitinophagales</taxon>
        <taxon>Chitinophagaceae</taxon>
        <taxon>Flavisolibacter</taxon>
    </lineage>
</organism>
<reference evidence="2" key="1">
    <citation type="submission" date="2015-01" db="EMBL/GenBank/DDBJ databases">
        <title>Flavisolibacter sp./LCS9/ whole genome sequencing.</title>
        <authorList>
            <person name="Kim M.K."/>
            <person name="Srinivasan S."/>
            <person name="Lee J.-J."/>
        </authorList>
    </citation>
    <scope>NUCLEOTIDE SEQUENCE [LARGE SCALE GENOMIC DNA]</scope>
    <source>
        <strain evidence="2">LCS9</strain>
    </source>
</reference>
<dbReference type="Proteomes" id="UP000077177">
    <property type="component" value="Chromosome"/>
</dbReference>
<gene>
    <name evidence="1" type="ORF">SY85_22550</name>
</gene>
<dbReference type="RefSeq" id="WP_066408017.1">
    <property type="nucleotide sequence ID" value="NZ_CP011390.1"/>
</dbReference>
<protein>
    <submittedName>
        <fullName evidence="1">Uncharacterized protein</fullName>
    </submittedName>
</protein>
<dbReference type="AlphaFoldDB" id="A0A172U0F9"/>
<name>A0A172U0F9_9BACT</name>
<keyword evidence="2" id="KW-1185">Reference proteome</keyword>
<sequence>MVRHLAQHNPAQAGLPSIQEGLNKKQIRDLADNSVEHVLENGNVFQVAEALAAMDEFVKTMRKDERYIHFLRDELVKHHGRLITTSGAKIEMCEAGVNYDYSNNDEWNQLEAQIQALQEQKKVLEERLRSVAPGRIGVDHETGEVIEGAFKSSRSTYRITLERG</sequence>
<accession>A0A172U0F9</accession>
<dbReference type="OrthoDB" id="667312at2"/>
<dbReference type="KEGG" id="fla:SY85_22550"/>
<evidence type="ECO:0000313" key="1">
    <source>
        <dbReference type="EMBL" id="ANE52841.1"/>
    </source>
</evidence>
<reference evidence="1 2" key="2">
    <citation type="journal article" date="2016" name="Int. J. Syst. Evol. Microbiol.">
        <title>Flavisolibacter tropicus sp. nov., isolated from tropical soil.</title>
        <authorList>
            <person name="Lee J.J."/>
            <person name="Kang M.S."/>
            <person name="Kim G.S."/>
            <person name="Lee C.S."/>
            <person name="Lim S."/>
            <person name="Lee J."/>
            <person name="Roh S.H."/>
            <person name="Kang H."/>
            <person name="Ha J.M."/>
            <person name="Bae S."/>
            <person name="Jung H.Y."/>
            <person name="Kim M.K."/>
        </authorList>
    </citation>
    <scope>NUCLEOTIDE SEQUENCE [LARGE SCALE GENOMIC DNA]</scope>
    <source>
        <strain evidence="1 2">LCS9</strain>
    </source>
</reference>
<dbReference type="STRING" id="1492898.SY85_22550"/>
<dbReference type="EMBL" id="CP011390">
    <property type="protein sequence ID" value="ANE52841.1"/>
    <property type="molecule type" value="Genomic_DNA"/>
</dbReference>